<sequence length="138" mass="15046">MLLLALALIAPLTPVWASDDADVPDGDIPQSVDEATTIDAAAAYALWQKGVAFVDVRKDARWATGHIPNATHLYLDKGFSAESLAQVAQPDQEVVIYCDRGVLSSVAVETAVFWDYAKLYYFRNGMHAWSAAGYPVEK</sequence>
<organism evidence="3 4">
    <name type="scientific">Magnetofaba australis IT-1</name>
    <dbReference type="NCBI Taxonomy" id="1434232"/>
    <lineage>
        <taxon>Bacteria</taxon>
        <taxon>Pseudomonadati</taxon>
        <taxon>Pseudomonadota</taxon>
        <taxon>Magnetococcia</taxon>
        <taxon>Magnetococcales</taxon>
        <taxon>Magnetococcaceae</taxon>
        <taxon>Magnetofaba</taxon>
    </lineage>
</organism>
<dbReference type="SMART" id="SM00450">
    <property type="entry name" value="RHOD"/>
    <property type="match status" value="1"/>
</dbReference>
<dbReference type="Pfam" id="PF00581">
    <property type="entry name" value="Rhodanese"/>
    <property type="match status" value="1"/>
</dbReference>
<keyword evidence="1" id="KW-0732">Signal</keyword>
<dbReference type="Proteomes" id="UP000194003">
    <property type="component" value="Unassembled WGS sequence"/>
</dbReference>
<feature type="chain" id="PRO_5012395423" evidence="1">
    <location>
        <begin position="18"/>
        <end position="138"/>
    </location>
</feature>
<comment type="caution">
    <text evidence="3">The sequence shown here is derived from an EMBL/GenBank/DDBJ whole genome shotgun (WGS) entry which is preliminary data.</text>
</comment>
<dbReference type="PANTHER" id="PTHR43031:SF1">
    <property type="entry name" value="PYRIDINE NUCLEOTIDE-DISULPHIDE OXIDOREDUCTASE"/>
    <property type="match status" value="1"/>
</dbReference>
<evidence type="ECO:0000313" key="3">
    <source>
        <dbReference type="EMBL" id="OSM05370.1"/>
    </source>
</evidence>
<name>A0A1Y2K772_9PROT</name>
<dbReference type="STRING" id="1434232.MAIT1_03552"/>
<feature type="signal peptide" evidence="1">
    <location>
        <begin position="1"/>
        <end position="17"/>
    </location>
</feature>
<dbReference type="SUPFAM" id="SSF52821">
    <property type="entry name" value="Rhodanese/Cell cycle control phosphatase"/>
    <property type="match status" value="1"/>
</dbReference>
<dbReference type="AlphaFoldDB" id="A0A1Y2K772"/>
<dbReference type="PROSITE" id="PS50206">
    <property type="entry name" value="RHODANESE_3"/>
    <property type="match status" value="1"/>
</dbReference>
<evidence type="ECO:0000256" key="1">
    <source>
        <dbReference type="SAM" id="SignalP"/>
    </source>
</evidence>
<dbReference type="CDD" id="cd00158">
    <property type="entry name" value="RHOD"/>
    <property type="match status" value="1"/>
</dbReference>
<reference evidence="3 4" key="1">
    <citation type="journal article" date="2016" name="BMC Genomics">
        <title>Combined genomic and structural analyses of a cultured magnetotactic bacterium reveals its niche adaptation to a dynamic environment.</title>
        <authorList>
            <person name="Araujo A.C."/>
            <person name="Morillo V."/>
            <person name="Cypriano J."/>
            <person name="Teixeira L.C."/>
            <person name="Leao P."/>
            <person name="Lyra S."/>
            <person name="Almeida L.G."/>
            <person name="Bazylinski D.A."/>
            <person name="Vasconcellos A.T."/>
            <person name="Abreu F."/>
            <person name="Lins U."/>
        </authorList>
    </citation>
    <scope>NUCLEOTIDE SEQUENCE [LARGE SCALE GENOMIC DNA]</scope>
    <source>
        <strain evidence="3 4">IT-1</strain>
    </source>
</reference>
<accession>A0A1Y2K772</accession>
<gene>
    <name evidence="3" type="ORF">MAIT1_03552</name>
</gene>
<dbReference type="InterPro" id="IPR036873">
    <property type="entry name" value="Rhodanese-like_dom_sf"/>
</dbReference>
<feature type="domain" description="Rhodanese" evidence="2">
    <location>
        <begin position="49"/>
        <end position="138"/>
    </location>
</feature>
<dbReference type="Gene3D" id="3.40.250.10">
    <property type="entry name" value="Rhodanese-like domain"/>
    <property type="match status" value="1"/>
</dbReference>
<dbReference type="PANTHER" id="PTHR43031">
    <property type="entry name" value="FAD-DEPENDENT OXIDOREDUCTASE"/>
    <property type="match status" value="1"/>
</dbReference>
<dbReference type="InterPro" id="IPR001763">
    <property type="entry name" value="Rhodanese-like_dom"/>
</dbReference>
<dbReference type="EMBL" id="LVJN01000018">
    <property type="protein sequence ID" value="OSM05370.1"/>
    <property type="molecule type" value="Genomic_DNA"/>
</dbReference>
<evidence type="ECO:0000259" key="2">
    <source>
        <dbReference type="PROSITE" id="PS50206"/>
    </source>
</evidence>
<keyword evidence="4" id="KW-1185">Reference proteome</keyword>
<protein>
    <submittedName>
        <fullName evidence="3">Putative Rhodanese-like protein</fullName>
    </submittedName>
</protein>
<evidence type="ECO:0000313" key="4">
    <source>
        <dbReference type="Proteomes" id="UP000194003"/>
    </source>
</evidence>
<dbReference type="InterPro" id="IPR050229">
    <property type="entry name" value="GlpE_sulfurtransferase"/>
</dbReference>
<proteinExistence type="predicted"/>